<dbReference type="InterPro" id="IPR001900">
    <property type="entry name" value="RNase_II/R"/>
</dbReference>
<dbReference type="AlphaFoldDB" id="A0A7M4DFS5"/>
<comment type="caution">
    <text evidence="3">The sequence shown here is derived from an EMBL/GenBank/DDBJ whole genome shotgun (WGS) entry which is preliminary data.</text>
</comment>
<dbReference type="SUPFAM" id="SSF50249">
    <property type="entry name" value="Nucleic acid-binding proteins"/>
    <property type="match status" value="1"/>
</dbReference>
<feature type="region of interest" description="Disordered" evidence="1">
    <location>
        <begin position="430"/>
        <end position="457"/>
    </location>
</feature>
<dbReference type="GO" id="GO:0006402">
    <property type="term" value="P:mRNA catabolic process"/>
    <property type="evidence" value="ECO:0007669"/>
    <property type="project" value="TreeGrafter"/>
</dbReference>
<evidence type="ECO:0000313" key="4">
    <source>
        <dbReference type="Proteomes" id="UP000419743"/>
    </source>
</evidence>
<evidence type="ECO:0000259" key="2">
    <source>
        <dbReference type="SMART" id="SM00955"/>
    </source>
</evidence>
<dbReference type="Pfam" id="PF00773">
    <property type="entry name" value="RNB"/>
    <property type="match status" value="1"/>
</dbReference>
<gene>
    <name evidence="3" type="primary">rnr</name>
    <name evidence="3" type="ORF">HALOF300_00966</name>
</gene>
<proteinExistence type="predicted"/>
<evidence type="ECO:0000313" key="3">
    <source>
        <dbReference type="EMBL" id="VZO35768.1"/>
    </source>
</evidence>
<feature type="domain" description="RNB" evidence="2">
    <location>
        <begin position="52"/>
        <end position="369"/>
    </location>
</feature>
<reference evidence="3 4" key="1">
    <citation type="submission" date="2019-11" db="EMBL/GenBank/DDBJ databases">
        <authorList>
            <person name="Criscuolo A."/>
        </authorList>
    </citation>
    <scope>NUCLEOTIDE SEQUENCE [LARGE SCALE GENOMIC DNA]</scope>
    <source>
        <strain evidence="3">CIP111667</strain>
    </source>
</reference>
<dbReference type="InterPro" id="IPR012340">
    <property type="entry name" value="NA-bd_OB-fold"/>
</dbReference>
<dbReference type="EC" id="3.1.13.1" evidence="3"/>
<dbReference type="InterPro" id="IPR040596">
    <property type="entry name" value="RNase_II_C_S1"/>
</dbReference>
<dbReference type="SMART" id="SM00955">
    <property type="entry name" value="RNB"/>
    <property type="match status" value="1"/>
</dbReference>
<name>A0A7M4DFS5_9MICO</name>
<dbReference type="EMBL" id="CACRYJ010000016">
    <property type="protein sequence ID" value="VZO35768.1"/>
    <property type="molecule type" value="Genomic_DNA"/>
</dbReference>
<keyword evidence="3" id="KW-0378">Hydrolase</keyword>
<dbReference type="GO" id="GO:0008859">
    <property type="term" value="F:exoribonuclease II activity"/>
    <property type="evidence" value="ECO:0007669"/>
    <property type="project" value="UniProtKB-EC"/>
</dbReference>
<evidence type="ECO:0000256" key="1">
    <source>
        <dbReference type="SAM" id="MobiDB-lite"/>
    </source>
</evidence>
<dbReference type="GO" id="GO:0003723">
    <property type="term" value="F:RNA binding"/>
    <property type="evidence" value="ECO:0007669"/>
    <property type="project" value="InterPro"/>
</dbReference>
<keyword evidence="4" id="KW-1185">Reference proteome</keyword>
<dbReference type="Pfam" id="PF18614">
    <property type="entry name" value="RNase_II_C_S1"/>
    <property type="match status" value="1"/>
</dbReference>
<dbReference type="PANTHER" id="PTHR23355">
    <property type="entry name" value="RIBONUCLEASE"/>
    <property type="match status" value="1"/>
</dbReference>
<accession>A0A7M4DFS5</accession>
<dbReference type="RefSeq" id="WP_231955019.1">
    <property type="nucleotide sequence ID" value="NZ_CACRYJ010000016.1"/>
</dbReference>
<organism evidence="3 4">
    <name type="scientific">Occultella aeris</name>
    <dbReference type="NCBI Taxonomy" id="2761496"/>
    <lineage>
        <taxon>Bacteria</taxon>
        <taxon>Bacillati</taxon>
        <taxon>Actinomycetota</taxon>
        <taxon>Actinomycetes</taxon>
        <taxon>Micrococcales</taxon>
        <taxon>Ruaniaceae</taxon>
        <taxon>Occultella</taxon>
    </lineage>
</organism>
<sequence length="520" mass="54787">MPRRTVHLDSAATQTVGPALAEIRKELEVPGPFTEEAVTEAEAAAAAAPTGGLDATDVEFVTIDPPGAKDLDQALHLARQGDGYLVRYAIADPASFVTPGGAIDTELADRGVTFYGPDGSITLHPPVLSEGAASLLENVERPACLWEIVLDATGEITSAKVYRARVRSREQLTYDEVQERIDAGTASDSLALLAVVGGLRQERERARGGVSLEIPEQEVDVDDGGYRLEYRATLPVEEWNAQISLLTGIAAAGLMRGKRAGIFRTLEQADPRDVKRLRRAAHGLGIDWPAGASYGDVLATLDGGVPAHAAFAQEATSLFRGAGYLAFDGELPPTSEHAAIAAEYAHVTAPLRRLVDRYGLEVCLAATAGTDVPDWVREALPGLPKIMNRSGQRANSYERACVDLIEAVLLQPRVGETFDGVIVDLNERRNGKSARNGGNGTAGDATSGRNGTGRGGDALAADATAAVVPDVVQEGTVVIADPAVRASVTGANLPLGESVRIRLTIADPGSREVRFELVGD</sequence>
<protein>
    <submittedName>
        <fullName evidence="3">Ribonuclease R</fullName>
        <ecNumber evidence="3">3.1.13.1</ecNumber>
    </submittedName>
</protein>
<dbReference type="InterPro" id="IPR050180">
    <property type="entry name" value="RNR_Ribonuclease"/>
</dbReference>
<dbReference type="Proteomes" id="UP000419743">
    <property type="component" value="Unassembled WGS sequence"/>
</dbReference>
<dbReference type="PANTHER" id="PTHR23355:SF9">
    <property type="entry name" value="DIS3-LIKE EXONUCLEASE 2"/>
    <property type="match status" value="1"/>
</dbReference>